<dbReference type="Proteomes" id="UP001156691">
    <property type="component" value="Unassembled WGS sequence"/>
</dbReference>
<dbReference type="SUPFAM" id="SSF54427">
    <property type="entry name" value="NTF2-like"/>
    <property type="match status" value="1"/>
</dbReference>
<keyword evidence="3" id="KW-1185">Reference proteome</keyword>
<evidence type="ECO:0000313" key="3">
    <source>
        <dbReference type="Proteomes" id="UP001156691"/>
    </source>
</evidence>
<reference evidence="3" key="1">
    <citation type="journal article" date="2019" name="Int. J. Syst. Evol. Microbiol.">
        <title>The Global Catalogue of Microorganisms (GCM) 10K type strain sequencing project: providing services to taxonomists for standard genome sequencing and annotation.</title>
        <authorList>
            <consortium name="The Broad Institute Genomics Platform"/>
            <consortium name="The Broad Institute Genome Sequencing Center for Infectious Disease"/>
            <person name="Wu L."/>
            <person name="Ma J."/>
        </authorList>
    </citation>
    <scope>NUCLEOTIDE SEQUENCE [LARGE SCALE GENOMIC DNA]</scope>
    <source>
        <strain evidence="3">NBRC 112416</strain>
    </source>
</reference>
<dbReference type="InterPro" id="IPR037401">
    <property type="entry name" value="SnoaL-like"/>
</dbReference>
<sequence length="136" mass="14920">MSNADTRLECAWLATAAYSLMDQGLYEETADLFSPDAVWVRGGVPVAGQEAILSALRQRPATDLSRHIVTNVLVRDITADSARATAVFMPLRGPVNEDGTVPLNGINSVGDLEFEFSRQPNGWKISRLTPRMRFKA</sequence>
<gene>
    <name evidence="2" type="ORF">GCM10010862_24340</name>
</gene>
<protein>
    <recommendedName>
        <fullName evidence="1">SnoaL-like domain-containing protein</fullName>
    </recommendedName>
</protein>
<accession>A0ABQ5W518</accession>
<dbReference type="CDD" id="cd00531">
    <property type="entry name" value="NTF2_like"/>
    <property type="match status" value="1"/>
</dbReference>
<dbReference type="InterPro" id="IPR032710">
    <property type="entry name" value="NTF2-like_dom_sf"/>
</dbReference>
<organism evidence="2 3">
    <name type="scientific">Devosia nitrariae</name>
    <dbReference type="NCBI Taxonomy" id="2071872"/>
    <lineage>
        <taxon>Bacteria</taxon>
        <taxon>Pseudomonadati</taxon>
        <taxon>Pseudomonadota</taxon>
        <taxon>Alphaproteobacteria</taxon>
        <taxon>Hyphomicrobiales</taxon>
        <taxon>Devosiaceae</taxon>
        <taxon>Devosia</taxon>
    </lineage>
</organism>
<dbReference type="Pfam" id="PF13577">
    <property type="entry name" value="SnoaL_4"/>
    <property type="match status" value="1"/>
</dbReference>
<dbReference type="EMBL" id="BSNS01000011">
    <property type="protein sequence ID" value="GLQ55175.1"/>
    <property type="molecule type" value="Genomic_DNA"/>
</dbReference>
<name>A0ABQ5W518_9HYPH</name>
<evidence type="ECO:0000313" key="2">
    <source>
        <dbReference type="EMBL" id="GLQ55175.1"/>
    </source>
</evidence>
<evidence type="ECO:0000259" key="1">
    <source>
        <dbReference type="Pfam" id="PF13577"/>
    </source>
</evidence>
<feature type="domain" description="SnoaL-like" evidence="1">
    <location>
        <begin position="5"/>
        <end position="129"/>
    </location>
</feature>
<comment type="caution">
    <text evidence="2">The sequence shown here is derived from an EMBL/GenBank/DDBJ whole genome shotgun (WGS) entry which is preliminary data.</text>
</comment>
<dbReference type="Gene3D" id="3.10.450.50">
    <property type="match status" value="1"/>
</dbReference>
<proteinExistence type="predicted"/>
<dbReference type="RefSeq" id="WP_284340601.1">
    <property type="nucleotide sequence ID" value="NZ_BSNS01000011.1"/>
</dbReference>